<dbReference type="InterPro" id="IPR015424">
    <property type="entry name" value="PyrdxlP-dep_Trfase"/>
</dbReference>
<dbReference type="GO" id="GO:0046872">
    <property type="term" value="F:metal ion binding"/>
    <property type="evidence" value="ECO:0007669"/>
    <property type="project" value="UniProtKB-KW"/>
</dbReference>
<dbReference type="RefSeq" id="WP_053371261.1">
    <property type="nucleotide sequence ID" value="NZ_KQ435293.1"/>
</dbReference>
<evidence type="ECO:0000256" key="5">
    <source>
        <dbReference type="ARBA" id="ARBA00022898"/>
    </source>
</evidence>
<dbReference type="InterPro" id="IPR016454">
    <property type="entry name" value="Cysteine_dSase"/>
</dbReference>
<name>A0A0M0F446_CELCE</name>
<comment type="similarity">
    <text evidence="2">Belongs to the class-V pyridoxal-phosphate-dependent aminotransferase family. NifS/IscS subfamily.</text>
</comment>
<dbReference type="PIRSF" id="PIRSF005572">
    <property type="entry name" value="NifS"/>
    <property type="match status" value="1"/>
</dbReference>
<comment type="catalytic activity">
    <reaction evidence="8">
        <text>(sulfur carrier)-H + L-cysteine = (sulfur carrier)-SH + L-alanine</text>
        <dbReference type="Rhea" id="RHEA:43892"/>
        <dbReference type="Rhea" id="RHEA-COMP:14737"/>
        <dbReference type="Rhea" id="RHEA-COMP:14739"/>
        <dbReference type="ChEBI" id="CHEBI:29917"/>
        <dbReference type="ChEBI" id="CHEBI:35235"/>
        <dbReference type="ChEBI" id="CHEBI:57972"/>
        <dbReference type="ChEBI" id="CHEBI:64428"/>
        <dbReference type="EC" id="2.8.1.7"/>
    </reaction>
</comment>
<dbReference type="Gene3D" id="3.40.640.10">
    <property type="entry name" value="Type I PLP-dependent aspartate aminotransferase-like (Major domain)"/>
    <property type="match status" value="1"/>
</dbReference>
<dbReference type="EMBL" id="ATNL01000012">
    <property type="protein sequence ID" value="KON72273.1"/>
    <property type="molecule type" value="Genomic_DNA"/>
</dbReference>
<keyword evidence="7" id="KW-0411">Iron-sulfur</keyword>
<sequence length="381" mass="39434">MTHTTPDRRVRLDNGGRAPWHALAREAFDRALDDGWADPRRLHAEGRRAAALLDGAREAVAAALGARTEEVVFTANHTASLHTAVAALAGGRSRVGRRVVVGAVERAAVLHAAGHGGLEREVVGVDRTGRVDADAMSDAVARPGVALAALQLANGEVGTRQPVAAVHEAARAVGVPLLVDAGASLGHDTVPPAWDALVADPADWGGGPGVGVLAVRSRVRRRSPFPEDPDPWAPGGVSVPAAFAAAVALQAVLADREAEDARRRALVDRVRARVAEIPDVEVVGDPVDRLPHVATFSFLYVDGEALLTDLDREGIAVGSGSACTSSTLEPSHVLAAMGVLTHGNVRVALDRSTTEADVDRLLAALPGAVARVRATLGVQGL</sequence>
<dbReference type="InterPro" id="IPR015421">
    <property type="entry name" value="PyrdxlP-dep_Trfase_major"/>
</dbReference>
<dbReference type="Proteomes" id="UP000037387">
    <property type="component" value="Unassembled WGS sequence"/>
</dbReference>
<reference evidence="10 11" key="1">
    <citation type="journal article" date="2015" name="Sci. Rep.">
        <title>Functional and structural properties of a novel cellulosome-like multienzyme complex: efficient glycoside hydrolysis of water-insoluble 7-xylosyl-10-deacetylpaclitaxel.</title>
        <authorList>
            <person name="Dou T.Y."/>
            <person name="Luan H.W."/>
            <person name="Ge G.B."/>
            <person name="Dong M.M."/>
            <person name="Zou H.F."/>
            <person name="He Y.Q."/>
            <person name="Cui P."/>
            <person name="Wang J.Y."/>
            <person name="Hao D.C."/>
            <person name="Yang S.L."/>
            <person name="Yang L."/>
        </authorList>
    </citation>
    <scope>NUCLEOTIDE SEQUENCE [LARGE SCALE GENOMIC DNA]</scope>
    <source>
        <strain evidence="10 11">F16</strain>
    </source>
</reference>
<evidence type="ECO:0000259" key="9">
    <source>
        <dbReference type="Pfam" id="PF00266"/>
    </source>
</evidence>
<dbReference type="PANTHER" id="PTHR11601:SF34">
    <property type="entry name" value="CYSTEINE DESULFURASE"/>
    <property type="match status" value="1"/>
</dbReference>
<evidence type="ECO:0000256" key="4">
    <source>
        <dbReference type="ARBA" id="ARBA00022723"/>
    </source>
</evidence>
<evidence type="ECO:0000256" key="8">
    <source>
        <dbReference type="ARBA" id="ARBA00050776"/>
    </source>
</evidence>
<dbReference type="SUPFAM" id="SSF53383">
    <property type="entry name" value="PLP-dependent transferases"/>
    <property type="match status" value="1"/>
</dbReference>
<evidence type="ECO:0000313" key="11">
    <source>
        <dbReference type="Proteomes" id="UP000037387"/>
    </source>
</evidence>
<dbReference type="AlphaFoldDB" id="A0A0M0F446"/>
<dbReference type="Pfam" id="PF00266">
    <property type="entry name" value="Aminotran_5"/>
    <property type="match status" value="1"/>
</dbReference>
<accession>A0A0M0F446</accession>
<keyword evidence="6" id="KW-0408">Iron</keyword>
<dbReference type="InterPro" id="IPR015422">
    <property type="entry name" value="PyrdxlP-dep_Trfase_small"/>
</dbReference>
<protein>
    <submittedName>
        <fullName evidence="10">Aminotransferase V</fullName>
    </submittedName>
</protein>
<keyword evidence="10" id="KW-0032">Aminotransferase</keyword>
<keyword evidence="4" id="KW-0479">Metal-binding</keyword>
<evidence type="ECO:0000256" key="7">
    <source>
        <dbReference type="ARBA" id="ARBA00023014"/>
    </source>
</evidence>
<comment type="cofactor">
    <cofactor evidence="1">
        <name>pyridoxal 5'-phosphate</name>
        <dbReference type="ChEBI" id="CHEBI:597326"/>
    </cofactor>
</comment>
<dbReference type="GO" id="GO:0008483">
    <property type="term" value="F:transaminase activity"/>
    <property type="evidence" value="ECO:0007669"/>
    <property type="project" value="UniProtKB-KW"/>
</dbReference>
<evidence type="ECO:0000256" key="6">
    <source>
        <dbReference type="ARBA" id="ARBA00023004"/>
    </source>
</evidence>
<dbReference type="PATRIC" id="fig|1350482.3.peg.3331"/>
<evidence type="ECO:0000256" key="3">
    <source>
        <dbReference type="ARBA" id="ARBA00022679"/>
    </source>
</evidence>
<dbReference type="Gene3D" id="3.90.1150.10">
    <property type="entry name" value="Aspartate Aminotransferase, domain 1"/>
    <property type="match status" value="1"/>
</dbReference>
<dbReference type="GO" id="GO:0051536">
    <property type="term" value="F:iron-sulfur cluster binding"/>
    <property type="evidence" value="ECO:0007669"/>
    <property type="project" value="UniProtKB-KW"/>
</dbReference>
<proteinExistence type="inferred from homology"/>
<organism evidence="10 11">
    <name type="scientific">Cellulosimicrobium cellulans F16</name>
    <dbReference type="NCBI Taxonomy" id="1350482"/>
    <lineage>
        <taxon>Bacteria</taxon>
        <taxon>Bacillati</taxon>
        <taxon>Actinomycetota</taxon>
        <taxon>Actinomycetes</taxon>
        <taxon>Micrococcales</taxon>
        <taxon>Promicromonosporaceae</taxon>
        <taxon>Cellulosimicrobium</taxon>
    </lineage>
</organism>
<evidence type="ECO:0000313" key="10">
    <source>
        <dbReference type="EMBL" id="KON72273.1"/>
    </source>
</evidence>
<keyword evidence="5" id="KW-0663">Pyridoxal phosphate</keyword>
<keyword evidence="3 10" id="KW-0808">Transferase</keyword>
<keyword evidence="11" id="KW-1185">Reference proteome</keyword>
<comment type="caution">
    <text evidence="10">The sequence shown here is derived from an EMBL/GenBank/DDBJ whole genome shotgun (WGS) entry which is preliminary data.</text>
</comment>
<dbReference type="InterPro" id="IPR000192">
    <property type="entry name" value="Aminotrans_V_dom"/>
</dbReference>
<feature type="domain" description="Aminotransferase class V" evidence="9">
    <location>
        <begin position="34"/>
        <end position="361"/>
    </location>
</feature>
<evidence type="ECO:0000256" key="1">
    <source>
        <dbReference type="ARBA" id="ARBA00001933"/>
    </source>
</evidence>
<evidence type="ECO:0000256" key="2">
    <source>
        <dbReference type="ARBA" id="ARBA00006490"/>
    </source>
</evidence>
<dbReference type="GO" id="GO:0031071">
    <property type="term" value="F:cysteine desulfurase activity"/>
    <property type="evidence" value="ECO:0007669"/>
    <property type="project" value="UniProtKB-EC"/>
</dbReference>
<gene>
    <name evidence="10" type="ORF">M768_14985</name>
</gene>
<dbReference type="PANTHER" id="PTHR11601">
    <property type="entry name" value="CYSTEINE DESULFURYLASE FAMILY MEMBER"/>
    <property type="match status" value="1"/>
</dbReference>